<dbReference type="Proteomes" id="UP000703590">
    <property type="component" value="Unassembled WGS sequence"/>
</dbReference>
<proteinExistence type="predicted"/>
<name>A0ABS2WUF0_9BACT</name>
<dbReference type="RefSeq" id="WP_205459817.1">
    <property type="nucleotide sequence ID" value="NZ_JAFHKK010000029.1"/>
</dbReference>
<dbReference type="EMBL" id="JAFHKK010000029">
    <property type="protein sequence ID" value="MBN2965271.1"/>
    <property type="molecule type" value="Genomic_DNA"/>
</dbReference>
<evidence type="ECO:0000259" key="1">
    <source>
        <dbReference type="Pfam" id="PF03432"/>
    </source>
</evidence>
<dbReference type="Pfam" id="PF03432">
    <property type="entry name" value="Relaxase"/>
    <property type="match status" value="1"/>
</dbReference>
<reference evidence="2" key="2">
    <citation type="submission" date="2021-02" db="EMBL/GenBank/DDBJ databases">
        <authorList>
            <person name="Merkel A.Y."/>
        </authorList>
    </citation>
    <scope>NUCLEOTIDE SEQUENCE</scope>
    <source>
        <strain evidence="2">T05b</strain>
    </source>
</reference>
<sequence length="864" mass="101788">MTAIEKLEKEFELLNSRTPKPKNYFPKKGGGGLAKYSTSPRKIFKQVVIKTIGQGLNNIGTKKVLEYVARGADTLELEDEKGEKKTIDEIYKDWKQNFSVAKNPETGRVPKEALHLVFSIDEEVNQKNLEALEQSVRDVLKINLYEYRYAMVVHTHQNRPHVHVILNKRSTITGKKLTFKSRKECKDFFTQLREDFKENLNYYNKEFSYENRFKVDRNLELALLAEYFQKVNKENYLFKEFVRESQRSVARLGQKQNEVGTKIVQTLQEIKSSAALSFSLLKGSDQYSIQKAATTLNTLKRKQEFFAKREEEQSLLLKISKEAVEKIKPSELAQKIKMLEYLEMPQQKKLLTRKQRQALASLHRSLDFTKLNYTRQLDETLNKEESDLEKMVKKTNAFALMKHLRQLDERMAMTEILQDETHMERLVKNHDFVLSAMEKRYLRNKNTIAFLKDKLQTETKQTEREEIKKALAFLQSEAKIMHERFNPQVKHSLELEKEIEAQKISKKLDIEFDNSQSIDAFLLEHRPAYIAKRQEELEKYAARMAKELKLEGWLELMSVKEFVDKYNPRYKYHQNLIRAQKIVKRLKLEDKPELMSTDGLGEFLKKYKEEYDKIVREGIEKFVQKIADEHGMEKPSDMEKRSNQELFEWIEVNNVCSPSRQLLGKYAEKQLEELIPKFEIQREKWENIAKENEPMPKELERKKLRIDNLENILKKTESITPIFENDIKFLDEHLVKILAPKEKTIKKIPITIEGTPYTHELVNLMKETIPKLEISGIQAKKIEAYLHFLSLSEEKEPISKSYLKKHGFLNQKGFEKIEFEPFEKMAPSVKMPAIEEALTKEMRAKNIVLERAIKREERAQGISR</sequence>
<evidence type="ECO:0000313" key="3">
    <source>
        <dbReference type="Proteomes" id="UP000703590"/>
    </source>
</evidence>
<feature type="domain" description="MobA/VirD2-like nuclease" evidence="1">
    <location>
        <begin position="78"/>
        <end position="187"/>
    </location>
</feature>
<gene>
    <name evidence="2" type="ORF">JWV37_10800</name>
</gene>
<accession>A0ABS2WUF0</accession>
<protein>
    <submittedName>
        <fullName evidence="2">Relaxase/mobilization nuclease domain-containing protein</fullName>
    </submittedName>
</protein>
<evidence type="ECO:0000313" key="2">
    <source>
        <dbReference type="EMBL" id="MBN2965271.1"/>
    </source>
</evidence>
<reference evidence="2" key="1">
    <citation type="submission" date="2021-02" db="EMBL/GenBank/DDBJ databases">
        <title>Sulfurospirillum tamanensis sp. nov.</title>
        <authorList>
            <person name="Frolova A."/>
            <person name="Merkel A."/>
            <person name="Slobodkin A."/>
        </authorList>
    </citation>
    <scope>NUCLEOTIDE SEQUENCE</scope>
    <source>
        <strain evidence="2">T05b</strain>
    </source>
</reference>
<organism evidence="2 3">
    <name type="scientific">Sulfurospirillum tamanense</name>
    <dbReference type="NCBI Taxonomy" id="2813362"/>
    <lineage>
        <taxon>Bacteria</taxon>
        <taxon>Pseudomonadati</taxon>
        <taxon>Campylobacterota</taxon>
        <taxon>Epsilonproteobacteria</taxon>
        <taxon>Campylobacterales</taxon>
        <taxon>Sulfurospirillaceae</taxon>
        <taxon>Sulfurospirillum</taxon>
    </lineage>
</organism>
<keyword evidence="3" id="KW-1185">Reference proteome</keyword>
<dbReference type="InterPro" id="IPR005094">
    <property type="entry name" value="Endonuclease_MobA/VirD2"/>
</dbReference>
<comment type="caution">
    <text evidence="2">The sequence shown here is derived from an EMBL/GenBank/DDBJ whole genome shotgun (WGS) entry which is preliminary data.</text>
</comment>